<comment type="subcellular location">
    <subcellularLocation>
        <location evidence="1">Membrane</location>
        <topology evidence="1">Multi-pass membrane protein</topology>
    </subcellularLocation>
</comment>
<dbReference type="NCBIfam" id="TIGR01593">
    <property type="entry name" value="holin_tox_secr"/>
    <property type="match status" value="1"/>
</dbReference>
<dbReference type="Pfam" id="PF05105">
    <property type="entry name" value="Phage_holin_4_1"/>
    <property type="match status" value="1"/>
</dbReference>
<dbReference type="RefSeq" id="WP_003714717.1">
    <property type="nucleotide sequence ID" value="NZ_AEKL01000087.1"/>
</dbReference>
<keyword evidence="2 6" id="KW-0812">Transmembrane</keyword>
<gene>
    <name evidence="7" type="ORF">HMPREF9265_0924</name>
</gene>
<dbReference type="AlphaFoldDB" id="E3CAQ4"/>
<sequence length="138" mass="15853">MQLLQGPPAPPFHTMYILHFTGMVDNWMIWLLVWAVIVDIITGFAKSLVTHKTTSTKGTDGLIKHGVLLLVILTLYPIMDVTGYRSAANTFVLFYILFYLTSIMENWGQMGLPLPDQLKKYIYKLNDDYQRKDDDNHA</sequence>
<dbReference type="eggNOG" id="COG4824">
    <property type="taxonomic scope" value="Bacteria"/>
</dbReference>
<feature type="transmembrane region" description="Helical" evidence="6">
    <location>
        <begin position="27"/>
        <end position="49"/>
    </location>
</feature>
<evidence type="ECO:0000256" key="1">
    <source>
        <dbReference type="ARBA" id="ARBA00004141"/>
    </source>
</evidence>
<keyword evidence="3 6" id="KW-1133">Transmembrane helix</keyword>
<feature type="transmembrane region" description="Helical" evidence="6">
    <location>
        <begin position="61"/>
        <end position="78"/>
    </location>
</feature>
<accession>E3CAQ4</accession>
<proteinExistence type="inferred from homology"/>
<keyword evidence="4 6" id="KW-0472">Membrane</keyword>
<dbReference type="Proteomes" id="UP000003070">
    <property type="component" value="Unassembled WGS sequence"/>
</dbReference>
<evidence type="ECO:0000313" key="7">
    <source>
        <dbReference type="EMBL" id="EFQ52187.1"/>
    </source>
</evidence>
<dbReference type="GO" id="GO:0016020">
    <property type="term" value="C:membrane"/>
    <property type="evidence" value="ECO:0007669"/>
    <property type="project" value="UniProtKB-SubCell"/>
</dbReference>
<evidence type="ECO:0000256" key="4">
    <source>
        <dbReference type="ARBA" id="ARBA00023136"/>
    </source>
</evidence>
<comment type="similarity">
    <text evidence="5">Belongs to the bacteriophage holin family. Cp-1 holin subfamily.</text>
</comment>
<dbReference type="EMBL" id="AEKL01000087">
    <property type="protein sequence ID" value="EFQ52187.1"/>
    <property type="molecule type" value="Genomic_DNA"/>
</dbReference>
<evidence type="ECO:0000313" key="8">
    <source>
        <dbReference type="Proteomes" id="UP000003070"/>
    </source>
</evidence>
<evidence type="ECO:0000256" key="2">
    <source>
        <dbReference type="ARBA" id="ARBA00022692"/>
    </source>
</evidence>
<dbReference type="GeneID" id="78173801"/>
<evidence type="ECO:0000256" key="3">
    <source>
        <dbReference type="ARBA" id="ARBA00022989"/>
    </source>
</evidence>
<reference evidence="7 8" key="1">
    <citation type="submission" date="2010-10" db="EMBL/GenBank/DDBJ databases">
        <authorList>
            <person name="Durkin A.S."/>
            <person name="Madupu R."/>
            <person name="Torralba M."/>
            <person name="Gillis M."/>
            <person name="Methe B."/>
            <person name="Sutton G."/>
            <person name="Nelson K.E."/>
        </authorList>
    </citation>
    <scope>NUCLEOTIDE SEQUENCE [LARGE SCALE GENOMIC DNA]</scope>
    <source>
        <strain evidence="7 8">PB013-T2-3</strain>
    </source>
</reference>
<protein>
    <submittedName>
        <fullName evidence="7">Toxin secretion/phage lysis holin</fullName>
    </submittedName>
</protein>
<feature type="transmembrane region" description="Helical" evidence="6">
    <location>
        <begin position="84"/>
        <end position="101"/>
    </location>
</feature>
<name>E3CAQ4_9LACO</name>
<comment type="caution">
    <text evidence="7">The sequence shown here is derived from an EMBL/GenBank/DDBJ whole genome shotgun (WGS) entry which is preliminary data.</text>
</comment>
<evidence type="ECO:0000256" key="6">
    <source>
        <dbReference type="SAM" id="Phobius"/>
    </source>
</evidence>
<evidence type="ECO:0000256" key="5">
    <source>
        <dbReference type="ARBA" id="ARBA00023600"/>
    </source>
</evidence>
<organism evidence="7 8">
    <name type="scientific">Limosilactobacillus oris PB013-T2-3</name>
    <dbReference type="NCBI Taxonomy" id="908339"/>
    <lineage>
        <taxon>Bacteria</taxon>
        <taxon>Bacillati</taxon>
        <taxon>Bacillota</taxon>
        <taxon>Bacilli</taxon>
        <taxon>Lactobacillales</taxon>
        <taxon>Lactobacillaceae</taxon>
        <taxon>Limosilactobacillus</taxon>
    </lineage>
</organism>
<dbReference type="InterPro" id="IPR006480">
    <property type="entry name" value="Phage_holin_4_1"/>
</dbReference>